<evidence type="ECO:0000313" key="1">
    <source>
        <dbReference type="EMBL" id="ADL55653.1"/>
    </source>
</evidence>
<evidence type="ECO:0000313" key="2">
    <source>
        <dbReference type="Proteomes" id="UP000001235"/>
    </source>
</evidence>
<dbReference type="EMBL" id="CP002159">
    <property type="protein sequence ID" value="ADL55653.1"/>
    <property type="molecule type" value="Genomic_DNA"/>
</dbReference>
<gene>
    <name evidence="1" type="ordered locus">Galf_1637</name>
</gene>
<name>D9SGK6_GALCS</name>
<organism evidence="1 2">
    <name type="scientific">Gallionella capsiferriformans (strain ES-2)</name>
    <name type="common">Gallionella ferruginea capsiferriformans (strain ES-2)</name>
    <dbReference type="NCBI Taxonomy" id="395494"/>
    <lineage>
        <taxon>Bacteria</taxon>
        <taxon>Pseudomonadati</taxon>
        <taxon>Pseudomonadota</taxon>
        <taxon>Betaproteobacteria</taxon>
        <taxon>Nitrosomonadales</taxon>
        <taxon>Gallionellaceae</taxon>
        <taxon>Gallionella</taxon>
    </lineage>
</organism>
<dbReference type="AlphaFoldDB" id="D9SGK6"/>
<sequence length="78" mass="8818">MILRGTHRPDLLKPPLPDLLNTAAMRFAAQRLSNLRENTYFAGVTVHGIYCVRWIGSLTVCDLTGTIFKINQPIKFEC</sequence>
<keyword evidence="2" id="KW-1185">Reference proteome</keyword>
<reference evidence="1 2" key="1">
    <citation type="submission" date="2010-08" db="EMBL/GenBank/DDBJ databases">
        <title>Complete sequence of Gallionella capsiferriformans ES-2.</title>
        <authorList>
            <consortium name="US DOE Joint Genome Institute"/>
            <person name="Lucas S."/>
            <person name="Copeland A."/>
            <person name="Lapidus A."/>
            <person name="Cheng J.-F."/>
            <person name="Bruce D."/>
            <person name="Goodwin L."/>
            <person name="Pitluck S."/>
            <person name="Chertkov O."/>
            <person name="Davenport K.W."/>
            <person name="Detter J.C."/>
            <person name="Han C."/>
            <person name="Tapia R."/>
            <person name="Land M."/>
            <person name="Hauser L."/>
            <person name="Chang Y.-J."/>
            <person name="Jeffries C."/>
            <person name="Kyrpides N."/>
            <person name="Ivanova N."/>
            <person name="Mikhailova N."/>
            <person name="Shelobolina E.S."/>
            <person name="Picardal F."/>
            <person name="Roden E."/>
            <person name="Emerson D."/>
            <person name="Woyke T."/>
        </authorList>
    </citation>
    <scope>NUCLEOTIDE SEQUENCE [LARGE SCALE GENOMIC DNA]</scope>
    <source>
        <strain evidence="1 2">ES-2</strain>
    </source>
</reference>
<protein>
    <submittedName>
        <fullName evidence="1">Uncharacterized protein</fullName>
    </submittedName>
</protein>
<proteinExistence type="predicted"/>
<dbReference type="RefSeq" id="WP_013293592.1">
    <property type="nucleotide sequence ID" value="NC_014394.1"/>
</dbReference>
<dbReference type="Proteomes" id="UP000001235">
    <property type="component" value="Chromosome"/>
</dbReference>
<dbReference type="KEGG" id="gca:Galf_1637"/>
<accession>D9SGK6</accession>
<dbReference type="HOGENOM" id="CLU_2616932_0_0_4"/>